<feature type="domain" description="Ubiquitin-like protease family profile" evidence="5">
    <location>
        <begin position="304"/>
        <end position="352"/>
    </location>
</feature>
<dbReference type="EMBL" id="NBNE01000943">
    <property type="protein sequence ID" value="OWZ16382.1"/>
    <property type="molecule type" value="Genomic_DNA"/>
</dbReference>
<dbReference type="GO" id="GO:0008234">
    <property type="term" value="F:cysteine-type peptidase activity"/>
    <property type="evidence" value="ECO:0007669"/>
    <property type="project" value="InterPro"/>
</dbReference>
<dbReference type="SUPFAM" id="SSF54001">
    <property type="entry name" value="Cysteine proteinases"/>
    <property type="match status" value="1"/>
</dbReference>
<proteinExistence type="inferred from homology"/>
<evidence type="ECO:0000259" key="5">
    <source>
        <dbReference type="Pfam" id="PF02902"/>
    </source>
</evidence>
<evidence type="ECO:0000256" key="4">
    <source>
        <dbReference type="SAM" id="MobiDB-lite"/>
    </source>
</evidence>
<feature type="region of interest" description="Disordered" evidence="4">
    <location>
        <begin position="17"/>
        <end position="118"/>
    </location>
</feature>
<comment type="caution">
    <text evidence="6">The sequence shown here is derived from an EMBL/GenBank/DDBJ whole genome shotgun (WGS) entry which is preliminary data.</text>
</comment>
<dbReference type="AlphaFoldDB" id="A0A225WFT6"/>
<feature type="region of interest" description="Disordered" evidence="4">
    <location>
        <begin position="403"/>
        <end position="437"/>
    </location>
</feature>
<dbReference type="GO" id="GO:0006508">
    <property type="term" value="P:proteolysis"/>
    <property type="evidence" value="ECO:0007669"/>
    <property type="project" value="UniProtKB-KW"/>
</dbReference>
<evidence type="ECO:0000313" key="6">
    <source>
        <dbReference type="EMBL" id="OWZ16382.1"/>
    </source>
</evidence>
<reference evidence="7" key="1">
    <citation type="submission" date="2017-03" db="EMBL/GenBank/DDBJ databases">
        <title>Phytopthora megakarya and P. palmivora, two closely related causual agents of cacao black pod achieved similar genome size and gene model numbers by different mechanisms.</title>
        <authorList>
            <person name="Ali S."/>
            <person name="Shao J."/>
            <person name="Larry D.J."/>
            <person name="Kronmiller B."/>
            <person name="Shen D."/>
            <person name="Strem M.D."/>
            <person name="Melnick R.L."/>
            <person name="Guiltinan M.J."/>
            <person name="Tyler B.M."/>
            <person name="Meinhardt L.W."/>
            <person name="Bailey B.A."/>
        </authorList>
    </citation>
    <scope>NUCLEOTIDE SEQUENCE [LARGE SCALE GENOMIC DNA]</scope>
    <source>
        <strain evidence="7">zdho120</strain>
    </source>
</reference>
<dbReference type="Pfam" id="PF02902">
    <property type="entry name" value="Peptidase_C48"/>
    <property type="match status" value="1"/>
</dbReference>
<feature type="compositionally biased region" description="Polar residues" evidence="4">
    <location>
        <begin position="17"/>
        <end position="32"/>
    </location>
</feature>
<feature type="compositionally biased region" description="Basic residues" evidence="4">
    <location>
        <begin position="81"/>
        <end position="96"/>
    </location>
</feature>
<gene>
    <name evidence="6" type="ORF">PHMEG_0009837</name>
</gene>
<sequence>MLRFVIQQWRDVRQGLQTSTQAPVTGATSTRKASGPIDNIEKIKKEFGISSSESEDGTEVDDASTEEDLAKKEAITIRSNPKARKVGGPKLQKKKTAASERADRKWYEASENGRKRAGQSTLEGLLASLDREQPGLWETQRCLSGIVVKFTEFESKKPKFKRQKIPYRDLFTEASEDIKKIQNLKGATELGIELHMWLNEEGLPALPAEYHELVFKMSVDVLSAYPYKQLEGLPNLPDFKYALLYRATPPTWLTDAAIYACCERLVRDFPSVVPHGKRTRNNDTSPLEEATRSRILQQVQEPVVKTVLLSLNFMNAHWCCVIVKVNAKRILYYDPLNQGPYMKAEADVCTHLKVSGVSDYDVFMFAGLRQASYARVDMTVSALPRRRLVLFFYMKTGRLLPLEGEPTMAPREEDDEGKPAPSSQDVDEQLQPTQVAE</sequence>
<feature type="compositionally biased region" description="Acidic residues" evidence="4">
    <location>
        <begin position="53"/>
        <end position="67"/>
    </location>
</feature>
<comment type="similarity">
    <text evidence="1">Belongs to the peptidase C48 family.</text>
</comment>
<dbReference type="Gene3D" id="3.40.395.10">
    <property type="entry name" value="Adenoviral Proteinase, Chain A"/>
    <property type="match status" value="1"/>
</dbReference>
<dbReference type="OrthoDB" id="127875at2759"/>
<organism evidence="6 7">
    <name type="scientific">Phytophthora megakarya</name>
    <dbReference type="NCBI Taxonomy" id="4795"/>
    <lineage>
        <taxon>Eukaryota</taxon>
        <taxon>Sar</taxon>
        <taxon>Stramenopiles</taxon>
        <taxon>Oomycota</taxon>
        <taxon>Peronosporomycetes</taxon>
        <taxon>Peronosporales</taxon>
        <taxon>Peronosporaceae</taxon>
        <taxon>Phytophthora</taxon>
    </lineage>
</organism>
<keyword evidence="7" id="KW-1185">Reference proteome</keyword>
<dbReference type="STRING" id="4795.A0A225WFT6"/>
<feature type="compositionally biased region" description="Basic and acidic residues" evidence="4">
    <location>
        <begin position="97"/>
        <end position="114"/>
    </location>
</feature>
<keyword evidence="3" id="KW-0378">Hydrolase</keyword>
<dbReference type="Proteomes" id="UP000198211">
    <property type="component" value="Unassembled WGS sequence"/>
</dbReference>
<keyword evidence="2" id="KW-0645">Protease</keyword>
<name>A0A225WFT6_9STRA</name>
<evidence type="ECO:0000256" key="1">
    <source>
        <dbReference type="ARBA" id="ARBA00005234"/>
    </source>
</evidence>
<dbReference type="InterPro" id="IPR038765">
    <property type="entry name" value="Papain-like_cys_pep_sf"/>
</dbReference>
<dbReference type="InterPro" id="IPR003653">
    <property type="entry name" value="Peptidase_C48_C"/>
</dbReference>
<protein>
    <recommendedName>
        <fullName evidence="5">Ubiquitin-like protease family profile domain-containing protein</fullName>
    </recommendedName>
</protein>
<evidence type="ECO:0000256" key="2">
    <source>
        <dbReference type="ARBA" id="ARBA00022670"/>
    </source>
</evidence>
<accession>A0A225WFT6</accession>
<evidence type="ECO:0000313" key="7">
    <source>
        <dbReference type="Proteomes" id="UP000198211"/>
    </source>
</evidence>
<evidence type="ECO:0000256" key="3">
    <source>
        <dbReference type="ARBA" id="ARBA00022801"/>
    </source>
</evidence>